<gene>
    <name evidence="1" type="ORF">ETP43_16900</name>
</gene>
<dbReference type="EMBL" id="SDKC01000003">
    <property type="protein sequence ID" value="RXS72510.1"/>
    <property type="molecule type" value="Genomic_DNA"/>
</dbReference>
<keyword evidence="2" id="KW-1185">Reference proteome</keyword>
<dbReference type="AlphaFoldDB" id="A0A4Q1RD26"/>
<dbReference type="Proteomes" id="UP000290106">
    <property type="component" value="Unassembled WGS sequence"/>
</dbReference>
<dbReference type="RefSeq" id="WP_129259771.1">
    <property type="nucleotide sequence ID" value="NZ_SDKC01000003.1"/>
</dbReference>
<proteinExistence type="predicted"/>
<sequence length="126" mass="14482">MALFTAAFRVSVTITVWWRRLIERNGQSAFLMVCSLTDGNGHPMENREKLDVMSMELHRAVKGSLRRGDSFSKYSPSQFLILLVGVNQENCDMIFRRIAGRFTDRHGSWNRYLEYYVSSIAEGGKP</sequence>
<protein>
    <recommendedName>
        <fullName evidence="3">Diguanylate cyclase</fullName>
    </recommendedName>
</protein>
<accession>A0A4Q1RD26</accession>
<evidence type="ECO:0000313" key="1">
    <source>
        <dbReference type="EMBL" id="RXS72510.1"/>
    </source>
</evidence>
<evidence type="ECO:0008006" key="3">
    <source>
        <dbReference type="Google" id="ProtNLM"/>
    </source>
</evidence>
<evidence type="ECO:0000313" key="2">
    <source>
        <dbReference type="Proteomes" id="UP000290106"/>
    </source>
</evidence>
<name>A0A4Q1RD26_9FIRM</name>
<dbReference type="OrthoDB" id="142950at2"/>
<comment type="caution">
    <text evidence="1">The sequence shown here is derived from an EMBL/GenBank/DDBJ whole genome shotgun (WGS) entry which is preliminary data.</text>
</comment>
<reference evidence="1 2" key="1">
    <citation type="submission" date="2019-01" db="EMBL/GenBank/DDBJ databases">
        <title>Blautia sp. nov. KGMB01111 isolated human feces.</title>
        <authorList>
            <person name="Park J.-E."/>
            <person name="Kim J.-S."/>
            <person name="Park S.-H."/>
        </authorList>
    </citation>
    <scope>NUCLEOTIDE SEQUENCE [LARGE SCALE GENOMIC DNA]</scope>
    <source>
        <strain evidence="1 2">KGMB01111</strain>
    </source>
</reference>
<organism evidence="1 2">
    <name type="scientific">Blautia faecicola</name>
    <dbReference type="NCBI Taxonomy" id="2509240"/>
    <lineage>
        <taxon>Bacteria</taxon>
        <taxon>Bacillati</taxon>
        <taxon>Bacillota</taxon>
        <taxon>Clostridia</taxon>
        <taxon>Lachnospirales</taxon>
        <taxon>Lachnospiraceae</taxon>
        <taxon>Blautia</taxon>
    </lineage>
</organism>